<accession>A0A1I3VNX4</accession>
<keyword evidence="2 6" id="KW-0238">DNA-binding</keyword>
<dbReference type="SUPFAM" id="SSF55781">
    <property type="entry name" value="GAF domain-like"/>
    <property type="match status" value="1"/>
</dbReference>
<gene>
    <name evidence="6" type="ORF">SAMN05421835_111126</name>
</gene>
<dbReference type="InterPro" id="IPR036388">
    <property type="entry name" value="WH-like_DNA-bd_sf"/>
</dbReference>
<sequence>MPGSPATAAGRRTVAEPEPRPTAAMRVLAVLGAFGPRHRTLTLSDIARRANLTLPTAHRLIRELVAWGGLERDEDGRYSVGLRLLELAALAPRGLQLREAAFPYLDNLHETTRGNVHLGVRDGREVVYVETLRSRKPVSSRVGDRWPMHATGTGLVLLAHAEPELQAEVLRSPLERFTPLTITDPAELRRQLARIRQTGVAVARGQITVDDMVVAVPVVGVDGHVTAAISVVVETARARPRALARILMETSRSLSRTLAERAVPTAAPRWLAETPAPRAAH</sequence>
<dbReference type="SMART" id="SM00346">
    <property type="entry name" value="HTH_ICLR"/>
    <property type="match status" value="1"/>
</dbReference>
<keyword evidence="1" id="KW-0805">Transcription regulation</keyword>
<dbReference type="PROSITE" id="PS51078">
    <property type="entry name" value="ICLR_ED"/>
    <property type="match status" value="1"/>
</dbReference>
<dbReference type="PANTHER" id="PTHR30136:SF24">
    <property type="entry name" value="HTH-TYPE TRANSCRIPTIONAL REPRESSOR ALLR"/>
    <property type="match status" value="1"/>
</dbReference>
<dbReference type="Gene3D" id="1.10.10.10">
    <property type="entry name" value="Winged helix-like DNA-binding domain superfamily/Winged helix DNA-binding domain"/>
    <property type="match status" value="1"/>
</dbReference>
<evidence type="ECO:0000256" key="3">
    <source>
        <dbReference type="ARBA" id="ARBA00023163"/>
    </source>
</evidence>
<dbReference type="Pfam" id="PF09339">
    <property type="entry name" value="HTH_IclR"/>
    <property type="match status" value="1"/>
</dbReference>
<evidence type="ECO:0000313" key="7">
    <source>
        <dbReference type="Proteomes" id="UP000199025"/>
    </source>
</evidence>
<dbReference type="InterPro" id="IPR036390">
    <property type="entry name" value="WH_DNA-bd_sf"/>
</dbReference>
<dbReference type="InterPro" id="IPR014757">
    <property type="entry name" value="Tscrpt_reg_IclR_C"/>
</dbReference>
<dbReference type="GO" id="GO:0003700">
    <property type="term" value="F:DNA-binding transcription factor activity"/>
    <property type="evidence" value="ECO:0007669"/>
    <property type="project" value="TreeGrafter"/>
</dbReference>
<dbReference type="Pfam" id="PF01614">
    <property type="entry name" value="IclR_C"/>
    <property type="match status" value="1"/>
</dbReference>
<dbReference type="EMBL" id="FORP01000011">
    <property type="protein sequence ID" value="SFJ96819.1"/>
    <property type="molecule type" value="Genomic_DNA"/>
</dbReference>
<protein>
    <submittedName>
        <fullName evidence="6">DNA-binding transcriptional regulator, IclR family</fullName>
    </submittedName>
</protein>
<dbReference type="PANTHER" id="PTHR30136">
    <property type="entry name" value="HELIX-TURN-HELIX TRANSCRIPTIONAL REGULATOR, ICLR FAMILY"/>
    <property type="match status" value="1"/>
</dbReference>
<name>A0A1I3VNX4_9PSEU</name>
<dbReference type="Proteomes" id="UP000199025">
    <property type="component" value="Unassembled WGS sequence"/>
</dbReference>
<dbReference type="GO" id="GO:0003677">
    <property type="term" value="F:DNA binding"/>
    <property type="evidence" value="ECO:0007669"/>
    <property type="project" value="UniProtKB-KW"/>
</dbReference>
<dbReference type="GO" id="GO:0045892">
    <property type="term" value="P:negative regulation of DNA-templated transcription"/>
    <property type="evidence" value="ECO:0007669"/>
    <property type="project" value="TreeGrafter"/>
</dbReference>
<organism evidence="6 7">
    <name type="scientific">Amycolatopsis sacchari</name>
    <dbReference type="NCBI Taxonomy" id="115433"/>
    <lineage>
        <taxon>Bacteria</taxon>
        <taxon>Bacillati</taxon>
        <taxon>Actinomycetota</taxon>
        <taxon>Actinomycetes</taxon>
        <taxon>Pseudonocardiales</taxon>
        <taxon>Pseudonocardiaceae</taxon>
        <taxon>Amycolatopsis</taxon>
    </lineage>
</organism>
<dbReference type="PROSITE" id="PS51077">
    <property type="entry name" value="HTH_ICLR"/>
    <property type="match status" value="1"/>
</dbReference>
<dbReference type="SUPFAM" id="SSF46785">
    <property type="entry name" value="Winged helix' DNA-binding domain"/>
    <property type="match status" value="1"/>
</dbReference>
<feature type="domain" description="HTH iclR-type" evidence="4">
    <location>
        <begin position="21"/>
        <end position="82"/>
    </location>
</feature>
<evidence type="ECO:0000313" key="6">
    <source>
        <dbReference type="EMBL" id="SFJ96819.1"/>
    </source>
</evidence>
<keyword evidence="3" id="KW-0804">Transcription</keyword>
<dbReference type="AlphaFoldDB" id="A0A1I3VNX4"/>
<dbReference type="InterPro" id="IPR050707">
    <property type="entry name" value="HTH_MetabolicPath_Reg"/>
</dbReference>
<proteinExistence type="predicted"/>
<dbReference type="InterPro" id="IPR005471">
    <property type="entry name" value="Tscrpt_reg_IclR_N"/>
</dbReference>
<dbReference type="InterPro" id="IPR029016">
    <property type="entry name" value="GAF-like_dom_sf"/>
</dbReference>
<evidence type="ECO:0000256" key="2">
    <source>
        <dbReference type="ARBA" id="ARBA00023125"/>
    </source>
</evidence>
<dbReference type="OrthoDB" id="60629at2"/>
<evidence type="ECO:0000259" key="5">
    <source>
        <dbReference type="PROSITE" id="PS51078"/>
    </source>
</evidence>
<dbReference type="STRING" id="115433.SAMN05421835_111126"/>
<feature type="domain" description="IclR-ED" evidence="5">
    <location>
        <begin position="83"/>
        <end position="260"/>
    </location>
</feature>
<reference evidence="6 7" key="1">
    <citation type="submission" date="2016-10" db="EMBL/GenBank/DDBJ databases">
        <authorList>
            <person name="de Groot N.N."/>
        </authorList>
    </citation>
    <scope>NUCLEOTIDE SEQUENCE [LARGE SCALE GENOMIC DNA]</scope>
    <source>
        <strain evidence="6 7">DSM 44468</strain>
    </source>
</reference>
<dbReference type="Gene3D" id="3.30.450.40">
    <property type="match status" value="1"/>
</dbReference>
<evidence type="ECO:0000259" key="4">
    <source>
        <dbReference type="PROSITE" id="PS51077"/>
    </source>
</evidence>
<keyword evidence="7" id="KW-1185">Reference proteome</keyword>
<evidence type="ECO:0000256" key="1">
    <source>
        <dbReference type="ARBA" id="ARBA00023015"/>
    </source>
</evidence>